<gene>
    <name evidence="2" type="ORF">OC846_003516</name>
</gene>
<feature type="compositionally biased region" description="Basic and acidic residues" evidence="1">
    <location>
        <begin position="936"/>
        <end position="949"/>
    </location>
</feature>
<feature type="compositionally biased region" description="Pro residues" evidence="1">
    <location>
        <begin position="899"/>
        <end position="914"/>
    </location>
</feature>
<feature type="compositionally biased region" description="Basic and acidic residues" evidence="1">
    <location>
        <begin position="572"/>
        <end position="582"/>
    </location>
</feature>
<dbReference type="Gene3D" id="2.60.40.640">
    <property type="match status" value="1"/>
</dbReference>
<feature type="compositionally biased region" description="Basic and acidic residues" evidence="1">
    <location>
        <begin position="1066"/>
        <end position="1075"/>
    </location>
</feature>
<reference evidence="2" key="1">
    <citation type="journal article" date="2023" name="PhytoFront">
        <title>Draft Genome Resources of Seven Strains of Tilletia horrida, Causal Agent of Kernel Smut of Rice.</title>
        <authorList>
            <person name="Khanal S."/>
            <person name="Antony Babu S."/>
            <person name="Zhou X.G."/>
        </authorList>
    </citation>
    <scope>NUCLEOTIDE SEQUENCE</scope>
    <source>
        <strain evidence="2">TX6</strain>
    </source>
</reference>
<evidence type="ECO:0000313" key="2">
    <source>
        <dbReference type="EMBL" id="KAK0550855.1"/>
    </source>
</evidence>
<feature type="compositionally biased region" description="Basic and acidic residues" evidence="1">
    <location>
        <begin position="397"/>
        <end position="412"/>
    </location>
</feature>
<feature type="region of interest" description="Disordered" evidence="1">
    <location>
        <begin position="661"/>
        <end position="730"/>
    </location>
</feature>
<sequence length="1118" mass="117623">MPLHGHDHITQPGSNLTHSIDALASPPLYSEAEETANQIPAPPLSSSLSHRQAENLQRAPTPLEAAPSGHGGIAGAAASQAVPSYQASATGGDRTVLGGPWIYSPDPSAQGDADTGSSATGRHARARPPQQDDCFFDIAPASDATSFQVGYLGLEGFQAWVKGEVLLKLAGSTDENGAAAPPDASRAGKRSDFYKCIIELRAVESIDTAATTTSDEDGAAEVELFYSSLTLWDATAATSSTAPPTELPTTMPFSFPLTQDLPHCLHLPKSRLAYSLRATLHSSNTMATPSMVKEVPVHLTRYSAPDPLPSLSLTTSAFSLEPHVWQTSTPTEVYVELERTLYRRSEPMNFRVLIPALSDRRLMTEKSLQLRAVEADLVRIITVLAPSSSTAQCESALKSKEKGKNLEEDSTRSRNSVLGENEEYGQDVPSYTAAMEHQEPAEGEAGPSYQGSAQHTITASSSASSMPSGSVLAHNEHDCDNCAPGQVRPERYETLLAHSGKLCRFSTHRAVNLRLTLHPPFSAPNMPHPHPDHDAFAVAARSAAMYIRPGSTVVSSSSHLRQAHTTLGNDSEPDRDGQDGLRETGPAGSNRLRSYAGPASVELAIPGSLAGGSGCESISQETLLHRVQFEVRVRIALDGGPAGRRDVRFVREVRVLPGAAGEVVGDLPPSSSAAPTASTNVPTDGAEASGGGSNGSSQATSRQAAGVSEKKSVSGSSGKRPLAAGGPFVNFNDEEEYDGYEDVLHDLDSDELQLVEGEVADSSLGSVASVPYLAAAAAAAAAAAGSSAAGILRNASATDVSRFGPHPNAVTRSADSMDTEPPPSMQQAEHDLQVEEVEVEGVGFAVPRRRVGGTGHGIDAADETIPGFYESFPPPPPLSPAEESRYSYANLHTRHPSDDIPPPPSPPPPAPDMQPPALATSPQGQTHAESGSAQEHVGRMDGTNDRDAHFPAPPPLPSATTLSARTGPARPLTGPESTQHEPPPSYLAADVTTNHHQDRPPSFHAGSGEAPHSIRPLVVEARTESARPLASAASPTRPGLPSPLSRRRVPAQFADEPPPPGIEEPDPLRRSPSHENDEDASENAHRLLSALPPAYVQPPTTHAAVLPAFQGPPSYSLR</sequence>
<accession>A0AAN6GQ09</accession>
<comment type="caution">
    <text evidence="2">The sequence shown here is derived from an EMBL/GenBank/DDBJ whole genome shotgun (WGS) entry which is preliminary data.</text>
</comment>
<keyword evidence="3" id="KW-1185">Reference proteome</keyword>
<feature type="region of interest" description="Disordered" evidence="1">
    <location>
        <begin position="392"/>
        <end position="424"/>
    </location>
</feature>
<organism evidence="2 3">
    <name type="scientific">Tilletia horrida</name>
    <dbReference type="NCBI Taxonomy" id="155126"/>
    <lineage>
        <taxon>Eukaryota</taxon>
        <taxon>Fungi</taxon>
        <taxon>Dikarya</taxon>
        <taxon>Basidiomycota</taxon>
        <taxon>Ustilaginomycotina</taxon>
        <taxon>Exobasidiomycetes</taxon>
        <taxon>Tilletiales</taxon>
        <taxon>Tilletiaceae</taxon>
        <taxon>Tilletia</taxon>
    </lineage>
</organism>
<feature type="region of interest" description="Disordered" evidence="1">
    <location>
        <begin position="553"/>
        <end position="594"/>
    </location>
</feature>
<feature type="compositionally biased region" description="Low complexity" evidence="1">
    <location>
        <begin position="668"/>
        <end position="679"/>
    </location>
</feature>
<feature type="compositionally biased region" description="Polar residues" evidence="1">
    <location>
        <begin position="553"/>
        <end position="569"/>
    </location>
</feature>
<proteinExistence type="predicted"/>
<name>A0AAN6GQ09_9BASI</name>
<dbReference type="Proteomes" id="UP001176517">
    <property type="component" value="Unassembled WGS sequence"/>
</dbReference>
<dbReference type="EMBL" id="JAPDMZ010000086">
    <property type="protein sequence ID" value="KAK0550855.1"/>
    <property type="molecule type" value="Genomic_DNA"/>
</dbReference>
<feature type="compositionally biased region" description="Polar residues" evidence="1">
    <location>
        <begin position="920"/>
        <end position="933"/>
    </location>
</feature>
<feature type="region of interest" description="Disordered" evidence="1">
    <location>
        <begin position="438"/>
        <end position="472"/>
    </location>
</feature>
<dbReference type="AlphaFoldDB" id="A0AAN6GQ09"/>
<feature type="region of interest" description="Disordered" evidence="1">
    <location>
        <begin position="1"/>
        <end position="77"/>
    </location>
</feature>
<dbReference type="InterPro" id="IPR014752">
    <property type="entry name" value="Arrestin-like_C"/>
</dbReference>
<evidence type="ECO:0000313" key="3">
    <source>
        <dbReference type="Proteomes" id="UP001176517"/>
    </source>
</evidence>
<feature type="region of interest" description="Disordered" evidence="1">
    <location>
        <begin position="98"/>
        <end position="132"/>
    </location>
</feature>
<feature type="region of interest" description="Disordered" evidence="1">
    <location>
        <begin position="848"/>
        <end position="1098"/>
    </location>
</feature>
<protein>
    <submittedName>
        <fullName evidence="2">Uncharacterized protein</fullName>
    </submittedName>
</protein>
<feature type="compositionally biased region" description="Low complexity" evidence="1">
    <location>
        <begin position="452"/>
        <end position="472"/>
    </location>
</feature>
<feature type="compositionally biased region" description="Low complexity" evidence="1">
    <location>
        <begin position="1034"/>
        <end position="1044"/>
    </location>
</feature>
<evidence type="ECO:0000256" key="1">
    <source>
        <dbReference type="SAM" id="MobiDB-lite"/>
    </source>
</evidence>